<evidence type="ECO:0000259" key="3">
    <source>
        <dbReference type="Pfam" id="PF13116"/>
    </source>
</evidence>
<feature type="compositionally biased region" description="Basic and acidic residues" evidence="1">
    <location>
        <begin position="1336"/>
        <end position="1346"/>
    </location>
</feature>
<feature type="domain" description="YhdP central" evidence="3">
    <location>
        <begin position="20"/>
        <end position="1342"/>
    </location>
</feature>
<gene>
    <name evidence="4" type="ORF">ACFQPB_01065</name>
</gene>
<accession>A0ABW2QEX5</accession>
<keyword evidence="5" id="KW-1185">Reference proteome</keyword>
<keyword evidence="2" id="KW-1133">Transmembrane helix</keyword>
<reference evidence="5" key="1">
    <citation type="journal article" date="2019" name="Int. J. Syst. Evol. Microbiol.">
        <title>The Global Catalogue of Microorganisms (GCM) 10K type strain sequencing project: providing services to taxonomists for standard genome sequencing and annotation.</title>
        <authorList>
            <consortium name="The Broad Institute Genomics Platform"/>
            <consortium name="The Broad Institute Genome Sequencing Center for Infectious Disease"/>
            <person name="Wu L."/>
            <person name="Ma J."/>
        </authorList>
    </citation>
    <scope>NUCLEOTIDE SEQUENCE [LARGE SCALE GENOMIC DNA]</scope>
    <source>
        <strain evidence="5">CGMCC 1.12371</strain>
    </source>
</reference>
<organism evidence="4 5">
    <name type="scientific">Hydrogenophaga atypica</name>
    <dbReference type="NCBI Taxonomy" id="249409"/>
    <lineage>
        <taxon>Bacteria</taxon>
        <taxon>Pseudomonadati</taxon>
        <taxon>Pseudomonadota</taxon>
        <taxon>Betaproteobacteria</taxon>
        <taxon>Burkholderiales</taxon>
        <taxon>Comamonadaceae</taxon>
        <taxon>Hydrogenophaga</taxon>
    </lineage>
</organism>
<comment type="caution">
    <text evidence="4">The sequence shown here is derived from an EMBL/GenBank/DDBJ whole genome shotgun (WGS) entry which is preliminary data.</text>
</comment>
<dbReference type="Proteomes" id="UP001596501">
    <property type="component" value="Unassembled WGS sequence"/>
</dbReference>
<dbReference type="InterPro" id="IPR025263">
    <property type="entry name" value="YhdP_central"/>
</dbReference>
<dbReference type="NCBIfam" id="TIGR02099">
    <property type="entry name" value="YhdP family protein"/>
    <property type="match status" value="1"/>
</dbReference>
<dbReference type="PANTHER" id="PTHR38690">
    <property type="entry name" value="PROTEASE-RELATED"/>
    <property type="match status" value="1"/>
</dbReference>
<dbReference type="RefSeq" id="WP_382219072.1">
    <property type="nucleotide sequence ID" value="NZ_JBHTCA010000001.1"/>
</dbReference>
<evidence type="ECO:0000256" key="1">
    <source>
        <dbReference type="SAM" id="MobiDB-lite"/>
    </source>
</evidence>
<dbReference type="InterPro" id="IPR011836">
    <property type="entry name" value="YhdP"/>
</dbReference>
<dbReference type="EMBL" id="JBHTCA010000001">
    <property type="protein sequence ID" value="MFC7407442.1"/>
    <property type="molecule type" value="Genomic_DNA"/>
</dbReference>
<sequence length="1358" mass="147333">MKHDSTPPPPRTLKALSWTARALWWVVLAGWGLFALSWGALHGWIVPRIGEWRPQLEAAATQALGTPVRVGDIRATASGAIPAIELVDVRLFDREGREALHLPRVQTALSVRSLWRLGFEQLVIDSPSLDVRRTRDGQWRVAGLDIASANPQDSNALGDWFFSQTEFVIRRGQIRWQDERLDLPPLDLTDVDLVVRNPGRRHQMRVDATPPAAWGERFSLRGDFSQPFSLTQSRHWEHWSGTVYADFERVDLQRLRDHVVLTEAPLLQVHQGTGALRLWADLQRGRLSALTADTALTGVRLQLGPRLPALDLPALGGRVSASWQPQQWEVGTRDLQLMTPSGTPWPVGNVRLTHAQPSRGRPPESEFNADRLELAAIHQVAQHLPLPQAWRKELAQAQPQGHLSPLRLRWQGPLHSDAVPTEWRAQGRVTGLSVAPGPLAFDASTELARPGVTGGDLAFDIGPKQGQLKVALEQGALTWPGLFDQPRVDLAQLQGELNWRLDGDQLDLRIPQLTFANADAAGELDLHWHTGRGTARQPRLPGVLDLNAQLSRANGAQVHRYLPRGISADARRYVREAIQRGEAHDVRFRVKGPLDRFPFARASEGEFRISAQLTGVDFDYVPPFVSGTRAPIWPGLRGLQGRFQMEGHRLRLSEVKGGFAQLPGLRLNGAQAELADYTHLGTVSVNGQVAGAAADMLAYVNQSPVSDVMGQALAQARFGGQADLVLQLALPLNAIATSQVAGTLNLPGNDLLFAPGTPLLARTVGRLQFSEKGFSVPQAVARVYGGELRFDGGMRPGPQGRSDISFQGQGVASAEGLRQARELVDLAPVLASASGTASYQVQLAFRQGRPDLSLSSNLQGLALALPAPLDKPATTTLPLRVTSAPIDAPGGAAQDRVALELGGSITPLLALRLERDLTAPASRVLRGAIQVGATGPVPLPTSGVVAHVNLPSLDVDAWDRWLERSAPASATSTTAWTTDQTLWPNQIVLSVDRLTVAQRSLHTLRAQARREGNLWRTQVAADEVTGRIDYRAGQGQAGGQVFARLSHLKLERGTAQNVDELLRQQPQSVPALDVVVERLELGSRELGRLALDAVNRNTDGGNEWRLNRIELAVPEARLTGSGNWATVGGVATAASTGAQRRTVLNFKLDVNDAGELLQRFGMSGVVRGGKGQLDGTLGWLGSPLTLDHPSLTGQMKLDIERGQFLKAEPGLAKLLGVLSLQALPRRLLLDFKDVFSEGFAFDFVRGDARIDQGVATTNNLQMKGINAAVLLEGQADIARETQDIHAVVVPELNAGTASLLATAINPAVGLGSFLAQFLLRQPLQEAATQEFQITGRWDDPQVERLQRKPPAGPPLPSQ</sequence>
<dbReference type="Pfam" id="PF13116">
    <property type="entry name" value="YhdP"/>
    <property type="match status" value="1"/>
</dbReference>
<keyword evidence="2" id="KW-0812">Transmembrane</keyword>
<evidence type="ECO:0000313" key="5">
    <source>
        <dbReference type="Proteomes" id="UP001596501"/>
    </source>
</evidence>
<protein>
    <submittedName>
        <fullName evidence="4">YhdP family protein</fullName>
    </submittedName>
</protein>
<keyword evidence="2" id="KW-0472">Membrane</keyword>
<evidence type="ECO:0000256" key="2">
    <source>
        <dbReference type="SAM" id="Phobius"/>
    </source>
</evidence>
<name>A0ABW2QEX5_9BURK</name>
<proteinExistence type="predicted"/>
<feature type="region of interest" description="Disordered" evidence="1">
    <location>
        <begin position="1334"/>
        <end position="1358"/>
    </location>
</feature>
<evidence type="ECO:0000313" key="4">
    <source>
        <dbReference type="EMBL" id="MFC7407442.1"/>
    </source>
</evidence>
<feature type="transmembrane region" description="Helical" evidence="2">
    <location>
        <begin position="21"/>
        <end position="45"/>
    </location>
</feature>
<dbReference type="PANTHER" id="PTHR38690:SF1">
    <property type="entry name" value="PROTEASE"/>
    <property type="match status" value="1"/>
</dbReference>